<dbReference type="InterPro" id="IPR027417">
    <property type="entry name" value="P-loop_NTPase"/>
</dbReference>
<dbReference type="Gene3D" id="3.40.50.300">
    <property type="entry name" value="P-loop containing nucleotide triphosphate hydrolases"/>
    <property type="match status" value="1"/>
</dbReference>
<feature type="region of interest" description="Disordered" evidence="1">
    <location>
        <begin position="1"/>
        <end position="21"/>
    </location>
</feature>
<accession>A0A1I5VV06</accession>
<keyword evidence="4" id="KW-1185">Reference proteome</keyword>
<dbReference type="Pfam" id="PF13335">
    <property type="entry name" value="Mg_chelatase_C"/>
    <property type="match status" value="1"/>
</dbReference>
<dbReference type="STRING" id="1884432.SAMN05518683_11768"/>
<dbReference type="RefSeq" id="WP_244504345.1">
    <property type="nucleotide sequence ID" value="NZ_FOXD01000017.1"/>
</dbReference>
<evidence type="ECO:0000256" key="1">
    <source>
        <dbReference type="SAM" id="MobiDB-lite"/>
    </source>
</evidence>
<proteinExistence type="predicted"/>
<dbReference type="InterPro" id="IPR025158">
    <property type="entry name" value="Mg_chelat-rel_C"/>
</dbReference>
<evidence type="ECO:0000313" key="3">
    <source>
        <dbReference type="EMBL" id="SFQ11404.1"/>
    </source>
</evidence>
<evidence type="ECO:0000313" key="4">
    <source>
        <dbReference type="Proteomes" id="UP000198892"/>
    </source>
</evidence>
<organism evidence="3 4">
    <name type="scientific">Salibacterium halotolerans</name>
    <dbReference type="NCBI Taxonomy" id="1884432"/>
    <lineage>
        <taxon>Bacteria</taxon>
        <taxon>Bacillati</taxon>
        <taxon>Bacillota</taxon>
        <taxon>Bacilli</taxon>
        <taxon>Bacillales</taxon>
        <taxon>Bacillaceae</taxon>
    </lineage>
</organism>
<dbReference type="AlphaFoldDB" id="A0A1I5VV06"/>
<protein>
    <submittedName>
        <fullName evidence="3">Magnesium chelatase family protein</fullName>
    </submittedName>
</protein>
<gene>
    <name evidence="3" type="ORF">SAMN05518683_11768</name>
</gene>
<evidence type="ECO:0000259" key="2">
    <source>
        <dbReference type="Pfam" id="PF13335"/>
    </source>
</evidence>
<reference evidence="4" key="1">
    <citation type="submission" date="2016-10" db="EMBL/GenBank/DDBJ databases">
        <authorList>
            <person name="Varghese N."/>
            <person name="Submissions S."/>
        </authorList>
    </citation>
    <scope>NUCLEOTIDE SEQUENCE [LARGE SCALE GENOMIC DNA]</scope>
    <source>
        <strain evidence="4">S7</strain>
    </source>
</reference>
<feature type="domain" description="Mg chelatase-related protein C-terminal" evidence="2">
    <location>
        <begin position="17"/>
        <end position="109"/>
    </location>
</feature>
<dbReference type="Proteomes" id="UP000198892">
    <property type="component" value="Unassembled WGS sequence"/>
</dbReference>
<sequence>MTVQLEPVNLQTAEQPESSSIIRKRVRQARAQQHERHGGSLLNGNAAFETLLSTLEHPQHQQQMLQTISQQNHWSNRTQVKILRIARTIADLQASSLLRTEHLNEAITYHTNKDDLRITRISEPPAT</sequence>
<name>A0A1I5VV06_9BACI</name>
<dbReference type="EMBL" id="FOXD01000017">
    <property type="protein sequence ID" value="SFQ11404.1"/>
    <property type="molecule type" value="Genomic_DNA"/>
</dbReference>